<organism evidence="5 6">
    <name type="scientific">Niallia taxi</name>
    <dbReference type="NCBI Taxonomy" id="2499688"/>
    <lineage>
        <taxon>Bacteria</taxon>
        <taxon>Bacillati</taxon>
        <taxon>Bacillota</taxon>
        <taxon>Bacilli</taxon>
        <taxon>Bacillales</taxon>
        <taxon>Bacillaceae</taxon>
        <taxon>Niallia</taxon>
    </lineage>
</organism>
<dbReference type="Pfam" id="PF00440">
    <property type="entry name" value="TetR_N"/>
    <property type="match status" value="1"/>
</dbReference>
<dbReference type="PROSITE" id="PS50977">
    <property type="entry name" value="HTH_TETR_2"/>
    <property type="match status" value="1"/>
</dbReference>
<dbReference type="Gene3D" id="1.10.357.10">
    <property type="entry name" value="Tetracycline Repressor, domain 2"/>
    <property type="match status" value="1"/>
</dbReference>
<evidence type="ECO:0000256" key="3">
    <source>
        <dbReference type="PROSITE-ProRule" id="PRU00335"/>
    </source>
</evidence>
<name>A0A3S2TUB6_9BACI</name>
<keyword evidence="1" id="KW-0678">Repressor</keyword>
<dbReference type="InterPro" id="IPR050624">
    <property type="entry name" value="HTH-type_Tx_Regulator"/>
</dbReference>
<dbReference type="GO" id="GO:0003677">
    <property type="term" value="F:DNA binding"/>
    <property type="evidence" value="ECO:0007669"/>
    <property type="project" value="UniProtKB-UniRule"/>
</dbReference>
<accession>A0A3S2TUB6</accession>
<evidence type="ECO:0000313" key="5">
    <source>
        <dbReference type="EMBL" id="RVT63501.1"/>
    </source>
</evidence>
<gene>
    <name evidence="5" type="ORF">EM808_09510</name>
</gene>
<sequence>MKEKEKKIIDSALKLFAQKGYSSTSIQEIANDCGISKGAFYIYFKSKDTLLFAILDYYYKELVELFDSIKHKDITAKDKLVEQTSAFFVHALKHKDFIIMQTREQAIPLNDSIKQLIIQMQTDIREFSLDYLLELYGEKTSRFHLDLQIMYEGLLQSFLRLLLHGQIDMSAMNLSQYLWRRMDSIVAGISGETPIFTEANIHKLLHKPKIDFMAANTEKAIDILNQIRKKAEGYSDKESIEITLDVLESEIKTDSPRNPIIQGMLSNLAGHDELQESIEKIKRHYCISPFTK</sequence>
<dbReference type="PANTHER" id="PTHR43479:SF22">
    <property type="entry name" value="TRANSCRIPTIONAL REGULATOR, TETR FAMILY"/>
    <property type="match status" value="1"/>
</dbReference>
<keyword evidence="2 3" id="KW-0238">DNA-binding</keyword>
<dbReference type="InterPro" id="IPR023772">
    <property type="entry name" value="DNA-bd_HTH_TetR-type_CS"/>
</dbReference>
<dbReference type="InterPro" id="IPR001647">
    <property type="entry name" value="HTH_TetR"/>
</dbReference>
<dbReference type="PROSITE" id="PS01081">
    <property type="entry name" value="HTH_TETR_1"/>
    <property type="match status" value="1"/>
</dbReference>
<dbReference type="Proteomes" id="UP000288024">
    <property type="component" value="Unassembled WGS sequence"/>
</dbReference>
<keyword evidence="6" id="KW-1185">Reference proteome</keyword>
<evidence type="ECO:0000256" key="2">
    <source>
        <dbReference type="ARBA" id="ARBA00023125"/>
    </source>
</evidence>
<dbReference type="InterPro" id="IPR009057">
    <property type="entry name" value="Homeodomain-like_sf"/>
</dbReference>
<dbReference type="PANTHER" id="PTHR43479">
    <property type="entry name" value="ACREF/ENVCD OPERON REPRESSOR-RELATED"/>
    <property type="match status" value="1"/>
</dbReference>
<evidence type="ECO:0000256" key="1">
    <source>
        <dbReference type="ARBA" id="ARBA00022491"/>
    </source>
</evidence>
<protein>
    <submittedName>
        <fullName evidence="5">TetR family transcriptional regulator</fullName>
    </submittedName>
</protein>
<proteinExistence type="predicted"/>
<comment type="caution">
    <text evidence="5">The sequence shown here is derived from an EMBL/GenBank/DDBJ whole genome shotgun (WGS) entry which is preliminary data.</text>
</comment>
<evidence type="ECO:0000313" key="6">
    <source>
        <dbReference type="Proteomes" id="UP000288024"/>
    </source>
</evidence>
<feature type="DNA-binding region" description="H-T-H motif" evidence="3">
    <location>
        <begin position="25"/>
        <end position="44"/>
    </location>
</feature>
<dbReference type="RefSeq" id="WP_127737978.1">
    <property type="nucleotide sequence ID" value="NZ_JAMAVA010000008.1"/>
</dbReference>
<dbReference type="SUPFAM" id="SSF46689">
    <property type="entry name" value="Homeodomain-like"/>
    <property type="match status" value="1"/>
</dbReference>
<feature type="domain" description="HTH tetR-type" evidence="4">
    <location>
        <begin position="2"/>
        <end position="62"/>
    </location>
</feature>
<dbReference type="GeneID" id="87619292"/>
<reference evidence="5 6" key="1">
    <citation type="submission" date="2019-01" db="EMBL/GenBank/DDBJ databases">
        <title>Bacillus sp. M5HDSG1-1, whole genome shotgun sequence.</title>
        <authorList>
            <person name="Tuo L."/>
        </authorList>
    </citation>
    <scope>NUCLEOTIDE SEQUENCE [LARGE SCALE GENOMIC DNA]</scope>
    <source>
        <strain evidence="5 6">M5HDSG1-1</strain>
    </source>
</reference>
<dbReference type="AlphaFoldDB" id="A0A3S2TUB6"/>
<evidence type="ECO:0000259" key="4">
    <source>
        <dbReference type="PROSITE" id="PS50977"/>
    </source>
</evidence>
<dbReference type="EMBL" id="RZTZ01000003">
    <property type="protein sequence ID" value="RVT63501.1"/>
    <property type="molecule type" value="Genomic_DNA"/>
</dbReference>
<dbReference type="PRINTS" id="PR00455">
    <property type="entry name" value="HTHTETR"/>
</dbReference>